<proteinExistence type="predicted"/>
<dbReference type="EMBL" id="CAJVPS010001570">
    <property type="protein sequence ID" value="CAG8543567.1"/>
    <property type="molecule type" value="Genomic_DNA"/>
</dbReference>
<gene>
    <name evidence="1" type="ORF">ALEPTO_LOCUS5530</name>
</gene>
<protein>
    <submittedName>
        <fullName evidence="1">3862_t:CDS:1</fullName>
    </submittedName>
</protein>
<reference evidence="1" key="1">
    <citation type="submission" date="2021-06" db="EMBL/GenBank/DDBJ databases">
        <authorList>
            <person name="Kallberg Y."/>
            <person name="Tangrot J."/>
            <person name="Rosling A."/>
        </authorList>
    </citation>
    <scope>NUCLEOTIDE SEQUENCE</scope>
    <source>
        <strain evidence="1">FL130A</strain>
    </source>
</reference>
<organism evidence="1 2">
    <name type="scientific">Ambispora leptoticha</name>
    <dbReference type="NCBI Taxonomy" id="144679"/>
    <lineage>
        <taxon>Eukaryota</taxon>
        <taxon>Fungi</taxon>
        <taxon>Fungi incertae sedis</taxon>
        <taxon>Mucoromycota</taxon>
        <taxon>Glomeromycotina</taxon>
        <taxon>Glomeromycetes</taxon>
        <taxon>Archaeosporales</taxon>
        <taxon>Ambisporaceae</taxon>
        <taxon>Ambispora</taxon>
    </lineage>
</organism>
<dbReference type="Proteomes" id="UP000789508">
    <property type="component" value="Unassembled WGS sequence"/>
</dbReference>
<evidence type="ECO:0000313" key="2">
    <source>
        <dbReference type="Proteomes" id="UP000789508"/>
    </source>
</evidence>
<dbReference type="AlphaFoldDB" id="A0A9N9AVX1"/>
<accession>A0A9N9AVX1</accession>
<dbReference type="OrthoDB" id="2419707at2759"/>
<keyword evidence="2" id="KW-1185">Reference proteome</keyword>
<sequence>MSQITNILKREWTPSDHILSVHCLSRRIASQKYLELRHIKYPDLSVPLIYRPRDGCKQNYLISIPGSSEKQELVKNNIVYLPLNTLPEKFIKDILSEEKIIDWDLGYAMTVHTSQRMTLEALQRVWIIDEYLVWDNLIYLTVGRVEYLNQLVRIEGPPLPPEIEEAKNKKAIERSLNSQKNTCELFLNEMLWEWNEAGNPGQWSVDATLKGMYVLSVLNAIGIIESDSHNEIGTLAIM</sequence>
<comment type="caution">
    <text evidence="1">The sequence shown here is derived from an EMBL/GenBank/DDBJ whole genome shotgun (WGS) entry which is preliminary data.</text>
</comment>
<name>A0A9N9AVX1_9GLOM</name>
<evidence type="ECO:0000313" key="1">
    <source>
        <dbReference type="EMBL" id="CAG8543567.1"/>
    </source>
</evidence>